<accession>A0ACC2KQN4</accession>
<reference evidence="1 2" key="1">
    <citation type="journal article" date="2022" name="Hortic Res">
        <title>A haplotype resolved chromosomal level avocado genome allows analysis of novel avocado genes.</title>
        <authorList>
            <person name="Nath O."/>
            <person name="Fletcher S.J."/>
            <person name="Hayward A."/>
            <person name="Shaw L.M."/>
            <person name="Masouleh A.K."/>
            <person name="Furtado A."/>
            <person name="Henry R.J."/>
            <person name="Mitter N."/>
        </authorList>
    </citation>
    <scope>NUCLEOTIDE SEQUENCE [LARGE SCALE GENOMIC DNA]</scope>
    <source>
        <strain evidence="2">cv. Hass</strain>
    </source>
</reference>
<dbReference type="Proteomes" id="UP001234297">
    <property type="component" value="Chromosome 10"/>
</dbReference>
<name>A0ACC2KQN4_PERAE</name>
<comment type="caution">
    <text evidence="1">The sequence shown here is derived from an EMBL/GenBank/DDBJ whole genome shotgun (WGS) entry which is preliminary data.</text>
</comment>
<protein>
    <submittedName>
        <fullName evidence="1">Uncharacterized protein</fullName>
    </submittedName>
</protein>
<organism evidence="1 2">
    <name type="scientific">Persea americana</name>
    <name type="common">Avocado</name>
    <dbReference type="NCBI Taxonomy" id="3435"/>
    <lineage>
        <taxon>Eukaryota</taxon>
        <taxon>Viridiplantae</taxon>
        <taxon>Streptophyta</taxon>
        <taxon>Embryophyta</taxon>
        <taxon>Tracheophyta</taxon>
        <taxon>Spermatophyta</taxon>
        <taxon>Magnoliopsida</taxon>
        <taxon>Magnoliidae</taxon>
        <taxon>Laurales</taxon>
        <taxon>Lauraceae</taxon>
        <taxon>Persea</taxon>
    </lineage>
</organism>
<dbReference type="EMBL" id="CM056818">
    <property type="protein sequence ID" value="KAJ8623499.1"/>
    <property type="molecule type" value="Genomic_DNA"/>
</dbReference>
<keyword evidence="2" id="KW-1185">Reference proteome</keyword>
<evidence type="ECO:0000313" key="2">
    <source>
        <dbReference type="Proteomes" id="UP001234297"/>
    </source>
</evidence>
<evidence type="ECO:0000313" key="1">
    <source>
        <dbReference type="EMBL" id="KAJ8623499.1"/>
    </source>
</evidence>
<proteinExistence type="predicted"/>
<sequence length="121" mass="14086">MENMESFVKDKIDAIQKSLEAKEMAFEKLLQEERENAKRSNADSGSNEECKLRALQRNDADLRVHGPVGADYNCKPRLAGWSGCEQVDAREALKPHELKHENEHRRALPWLRQMMEEDRDH</sequence>
<gene>
    <name evidence="1" type="ORF">MRB53_032028</name>
</gene>